<dbReference type="NCBIfam" id="TIGR01904">
    <property type="entry name" value="GSu_C4xC__C2xCH"/>
    <property type="match status" value="8"/>
</dbReference>
<comment type="caution">
    <text evidence="4">The sequence shown here is derived from an EMBL/GenBank/DDBJ whole genome shotgun (WGS) entry which is preliminary data.</text>
</comment>
<sequence length="1527" mass="164523">MINIFAALIRLFAAVLLFFTVSIPAEALAIECYQCHGTKIDDTSGDYRPLDDSVRNPLTGGFQGSHRRHMSEGATPSACEACHPGSGSYQSDHRNGLISVSFTRPAIYGNHSSPFPQRPDQAPGRCSNVSCHSDGTSVATGVASSLTPVWGSSGQLCSACHSNPPAYKNHSSKANAHQRHTAYSCNFCHYGTTSDGISITDPNLHANGAYDLSDPYGWYFSYSFAAAGGSCSNIVCHTDGTEVVTENWVYRSANWGDSGKCTGCHSYPPNYANGSPKANKHQMHQFSCNRCHYSTTSNGTSITGQGYHRNWNYDISGPPGETSMYYNGSWCVNSYCHSNGTGVTTGTVSNNSSPGWGAAPSPLTCTSCHAYPPAYSKGSPKSNTHLLHNSYGYKCSQCHYATTQNGTSLTAGGNSHLNHAYDISGPPDKPLTYSFSSTGGSCGNSYCHSTGQGKVNPADPPVYATPTWDQKRTVRCRMCHKAGYHAYDSFMMDTGSHYKHIQFESTLSTCKLCHFTERYSGIGSCGECHNSGTTTIGSGIYTDFSPRGPEHANGVVDVRFMPTYPDLGSTVNWQYTGDSVPGTAYGSCRNVYCHSKGTRNQPPFEFGNISTVKWGAGPLPVDCTGCHGGDLASSSPITTKSHGKHLGQDCNKCHADTAYNSRSAKPNRPLSDMYQMYSKGSYHTDGYVEVNFNNTTTAIGGKYAGQTATINRLPGAATGRCNNVYCHTNGVVVVTGGSFGNISTPLWGTTGRLNCGSCHGNPPANYDGHPKANAHQKHTSDCKQCHYQTTADNVTINNRAKHAQHRYELSSAPGTSFIYTFAANGSSCSNVSCHSNGGASRDWGTSCIHCHGNPPTPGGHQRSHLAYGCQNCHYSVTSNGNWITNTALHNNGRKTISAGPGVTFTNLSTMTNYCSNVSCHNDGTKVATGQLHNSGYGSTWWNATATLSCSACHRDRSYWSVYDYPNGSPKANSHQKHSGTNRISCVYCHASTMDGGGNLLAGHKNGQYDLKAYYSRINFAYTYATSTDHKLGGTCANIYCHGDGTAVTTNLPVTATATWGGASLACNSCHGYPPAYTSSNPKVNGHMGKHLPYSCDKCHYGFPSGHTDGSYNVSPGNYLRMTYTKSYYSTCSNVSCHGDGTSTTTYIAPVNGPLQWGATQSFSCTSCHAMPPAYPDRSPKVNAHGSHTSYGCQVCHFNITPDGLTISDKSRHANGYYNISSNGSNPFRFTFGYKGSSCSDISCHAAGAKQRNWTYQPLDLNYVIPSADSTGNNVTTPVQLVFFEPVDMNTVNENSFYLKQGETPVAGNYSYSNLGENYYLVSFTPTQPLQYFTTYTTTFTNDIKAATGVNVSTGRTWSFATGHSPQYGAVLTQEFPSPFDLSPFAVAKGSWVPDYYVSKTYMNGVWATSAETSVAESVLQTPQIDLSIYKTVMLQFSYNLKYTAPNAAYVDVSTNGISGPWTTIWSKADPLAAGVTEGSYSETLDLSSLIKYQPNVMLRFRFNVTQVPQANQGAFSVDNIYLYADPN</sequence>
<name>A0AAW4L0Z8_9BACT</name>
<dbReference type="Gene3D" id="1.10.1130.10">
    <property type="entry name" value="Flavocytochrome C3, Chain A"/>
    <property type="match status" value="1"/>
</dbReference>
<keyword evidence="1" id="KW-0732">Signal</keyword>
<reference evidence="4 5" key="1">
    <citation type="submission" date="2021-05" db="EMBL/GenBank/DDBJ databases">
        <title>The draft genome of Geobacter pelophilus DSM 12255.</title>
        <authorList>
            <person name="Xu Z."/>
            <person name="Masuda Y."/>
            <person name="Itoh H."/>
            <person name="Senoo K."/>
        </authorList>
    </citation>
    <scope>NUCLEOTIDE SEQUENCE [LARGE SCALE GENOMIC DNA]</scope>
    <source>
        <strain evidence="4 5">DSM 12255</strain>
    </source>
</reference>
<dbReference type="InterPro" id="IPR036280">
    <property type="entry name" value="Multihaem_cyt_sf"/>
</dbReference>
<evidence type="ECO:0000313" key="4">
    <source>
        <dbReference type="EMBL" id="MBT0663480.1"/>
    </source>
</evidence>
<dbReference type="Pfam" id="PF13205">
    <property type="entry name" value="Big_5"/>
    <property type="match status" value="1"/>
</dbReference>
<accession>A0AAW4L0Z8</accession>
<evidence type="ECO:0000256" key="2">
    <source>
        <dbReference type="SAM" id="MobiDB-lite"/>
    </source>
</evidence>
<organism evidence="4 5">
    <name type="scientific">Geoanaerobacter pelophilus</name>
    <dbReference type="NCBI Taxonomy" id="60036"/>
    <lineage>
        <taxon>Bacteria</taxon>
        <taxon>Pseudomonadati</taxon>
        <taxon>Thermodesulfobacteriota</taxon>
        <taxon>Desulfuromonadia</taxon>
        <taxon>Geobacterales</taxon>
        <taxon>Geobacteraceae</taxon>
        <taxon>Geoanaerobacter</taxon>
    </lineage>
</organism>
<dbReference type="PANTHER" id="PTHR35038">
    <property type="entry name" value="DISSIMILATORY SULFITE REDUCTASE SIRA"/>
    <property type="match status" value="1"/>
</dbReference>
<evidence type="ECO:0000256" key="1">
    <source>
        <dbReference type="ARBA" id="ARBA00022729"/>
    </source>
</evidence>
<keyword evidence="5" id="KW-1185">Reference proteome</keyword>
<dbReference type="Gene3D" id="2.60.40.3710">
    <property type="match status" value="1"/>
</dbReference>
<dbReference type="PANTHER" id="PTHR35038:SF6">
    <property type="entry name" value="SURFACE LOCALIZED DECAHEME CYTOCHROME C LIPOPROTEIN"/>
    <property type="match status" value="1"/>
</dbReference>
<feature type="region of interest" description="Disordered" evidence="2">
    <location>
        <begin position="109"/>
        <end position="128"/>
    </location>
</feature>
<proteinExistence type="predicted"/>
<protein>
    <submittedName>
        <fullName evidence="4">CxxxxCH/CxxCH domain-containing protein</fullName>
    </submittedName>
</protein>
<evidence type="ECO:0000259" key="3">
    <source>
        <dbReference type="Pfam" id="PF13205"/>
    </source>
</evidence>
<evidence type="ECO:0000313" key="5">
    <source>
        <dbReference type="Proteomes" id="UP000811899"/>
    </source>
</evidence>
<gene>
    <name evidence="4" type="ORF">KI809_04115</name>
</gene>
<dbReference type="Pfam" id="PF09698">
    <property type="entry name" value="GSu_C4xC__C2xCH"/>
    <property type="match status" value="7"/>
</dbReference>
<dbReference type="EMBL" id="JAHCVJ010000001">
    <property type="protein sequence ID" value="MBT0663480.1"/>
    <property type="molecule type" value="Genomic_DNA"/>
</dbReference>
<dbReference type="Proteomes" id="UP000811899">
    <property type="component" value="Unassembled WGS sequence"/>
</dbReference>
<dbReference type="InterPro" id="IPR051829">
    <property type="entry name" value="Multiheme_Cytochr_ET"/>
</dbReference>
<dbReference type="InterPro" id="IPR010176">
    <property type="entry name" value="C4xCH_C2xCH_motif_GEOSU"/>
</dbReference>
<dbReference type="InterPro" id="IPR032812">
    <property type="entry name" value="SbsA_Ig"/>
</dbReference>
<dbReference type="SUPFAM" id="SSF48695">
    <property type="entry name" value="Multiheme cytochromes"/>
    <property type="match status" value="5"/>
</dbReference>
<dbReference type="RefSeq" id="WP_214170218.1">
    <property type="nucleotide sequence ID" value="NZ_JAHCVJ010000001.1"/>
</dbReference>
<dbReference type="GO" id="GO:0016491">
    <property type="term" value="F:oxidoreductase activity"/>
    <property type="evidence" value="ECO:0007669"/>
    <property type="project" value="TreeGrafter"/>
</dbReference>
<feature type="domain" description="SbsA Ig-like" evidence="3">
    <location>
        <begin position="1257"/>
        <end position="1361"/>
    </location>
</feature>